<feature type="region of interest" description="Disordered" evidence="1">
    <location>
        <begin position="104"/>
        <end position="169"/>
    </location>
</feature>
<feature type="compositionally biased region" description="Basic and acidic residues" evidence="1">
    <location>
        <begin position="130"/>
        <end position="152"/>
    </location>
</feature>
<proteinExistence type="predicted"/>
<dbReference type="STRING" id="366602.Caul_3477"/>
<dbReference type="EMBL" id="CP000927">
    <property type="protein sequence ID" value="ABZ72604.1"/>
    <property type="molecule type" value="Genomic_DNA"/>
</dbReference>
<feature type="domain" description="Nuclease associated modular" evidence="2">
    <location>
        <begin position="143"/>
        <end position="169"/>
    </location>
</feature>
<dbReference type="GO" id="GO:0003677">
    <property type="term" value="F:DNA binding"/>
    <property type="evidence" value="ECO:0007669"/>
    <property type="project" value="InterPro"/>
</dbReference>
<name>B0T623_CAUSK</name>
<dbReference type="KEGG" id="cak:Caul_3477"/>
<reference evidence="3" key="1">
    <citation type="submission" date="2008-01" db="EMBL/GenBank/DDBJ databases">
        <title>Complete sequence of chromosome of Caulobacter sp. K31.</title>
        <authorList>
            <consortium name="US DOE Joint Genome Institute"/>
            <person name="Copeland A."/>
            <person name="Lucas S."/>
            <person name="Lapidus A."/>
            <person name="Barry K."/>
            <person name="Glavina del Rio T."/>
            <person name="Dalin E."/>
            <person name="Tice H."/>
            <person name="Pitluck S."/>
            <person name="Bruce D."/>
            <person name="Goodwin L."/>
            <person name="Thompson L.S."/>
            <person name="Brettin T."/>
            <person name="Detter J.C."/>
            <person name="Han C."/>
            <person name="Schmutz J."/>
            <person name="Larimer F."/>
            <person name="Land M."/>
            <person name="Hauser L."/>
            <person name="Kyrpides N."/>
            <person name="Kim E."/>
            <person name="Stephens C."/>
            <person name="Richardson P."/>
        </authorList>
    </citation>
    <scope>NUCLEOTIDE SEQUENCE [LARGE SCALE GENOMIC DNA]</scope>
    <source>
        <strain evidence="3">K31</strain>
    </source>
</reference>
<dbReference type="AlphaFoldDB" id="B0T623"/>
<evidence type="ECO:0000256" key="1">
    <source>
        <dbReference type="SAM" id="MobiDB-lite"/>
    </source>
</evidence>
<protein>
    <recommendedName>
        <fullName evidence="2">Nuclease associated modular domain-containing protein</fullName>
    </recommendedName>
</protein>
<evidence type="ECO:0000313" key="3">
    <source>
        <dbReference type="EMBL" id="ABZ72604.1"/>
    </source>
</evidence>
<feature type="compositionally biased region" description="Polar residues" evidence="1">
    <location>
        <begin position="160"/>
        <end position="169"/>
    </location>
</feature>
<sequence length="169" mass="19443">MQTPDDTEDQPFLYAIGWTKLDKWYIGCRYAKGCKPSDLWTIYFTSSRYVDAFRKEHGEPDHIEVLFTGSKAFVRVKEEETLRQWTMHRDERFLNATIGGFSFSTDKRGNPKGAKLSAQRRANVTAAMRDPVRRAKAAETQRGRKHTEESKAKIRAAKLGNQNARKGQK</sequence>
<dbReference type="OrthoDB" id="8517173at2"/>
<dbReference type="Pfam" id="PF07460">
    <property type="entry name" value="NUMOD3"/>
    <property type="match status" value="1"/>
</dbReference>
<evidence type="ECO:0000259" key="2">
    <source>
        <dbReference type="Pfam" id="PF07460"/>
    </source>
</evidence>
<organism evidence="3">
    <name type="scientific">Caulobacter sp. (strain K31)</name>
    <dbReference type="NCBI Taxonomy" id="366602"/>
    <lineage>
        <taxon>Bacteria</taxon>
        <taxon>Pseudomonadati</taxon>
        <taxon>Pseudomonadota</taxon>
        <taxon>Alphaproteobacteria</taxon>
        <taxon>Caulobacterales</taxon>
        <taxon>Caulobacteraceae</taxon>
        <taxon>Caulobacter</taxon>
    </lineage>
</organism>
<accession>B0T623</accession>
<gene>
    <name evidence="3" type="ordered locus">Caul_3477</name>
</gene>
<dbReference type="InterPro" id="IPR003611">
    <property type="entry name" value="NUMOD3"/>
</dbReference>
<dbReference type="HOGENOM" id="CLU_1575667_0_0_5"/>